<accession>A0AAV3EGS0</accession>
<evidence type="ECO:0008006" key="3">
    <source>
        <dbReference type="Google" id="ProtNLM"/>
    </source>
</evidence>
<gene>
    <name evidence="1" type="ORF">HMPREF9960_1075</name>
</gene>
<proteinExistence type="predicted"/>
<dbReference type="Proteomes" id="UP000004274">
    <property type="component" value="Unassembled WGS sequence"/>
</dbReference>
<protein>
    <recommendedName>
        <fullName evidence="3">Transposase IS111A/IS1328/IS1533 N-terminal domain-containing protein</fullName>
    </recommendedName>
</protein>
<name>A0AAV3EGS0_STRCR</name>
<dbReference type="EMBL" id="AFUE01000005">
    <property type="protein sequence ID" value="EGU68470.1"/>
    <property type="molecule type" value="Genomic_DNA"/>
</dbReference>
<reference evidence="1 2" key="1">
    <citation type="submission" date="2011-05" db="EMBL/GenBank/DDBJ databases">
        <authorList>
            <person name="Durkin A.S."/>
            <person name="McCorrison J."/>
            <person name="Torralba M."/>
            <person name="Gillis M."/>
            <person name="Methe B."/>
            <person name="Sutton G."/>
            <person name="Nelson K.E."/>
        </authorList>
    </citation>
    <scope>NUCLEOTIDE SEQUENCE [LARGE SCALE GENOMIC DNA]</scope>
    <source>
        <strain evidence="1 2">ATCC 51100</strain>
    </source>
</reference>
<evidence type="ECO:0000313" key="1">
    <source>
        <dbReference type="EMBL" id="EGU68470.1"/>
    </source>
</evidence>
<evidence type="ECO:0000313" key="2">
    <source>
        <dbReference type="Proteomes" id="UP000004274"/>
    </source>
</evidence>
<dbReference type="AlphaFoldDB" id="A0AAV3EGS0"/>
<sequence>MDVLSRLRIQDKECVEQTTVANHFEKNQKSMLYVGIDIDKNK</sequence>
<comment type="caution">
    <text evidence="1">The sequence shown here is derived from an EMBL/GenBank/DDBJ whole genome shotgun (WGS) entry which is preliminary data.</text>
</comment>
<organism evidence="1 2">
    <name type="scientific">Streptococcus cristatus ATCC 51100</name>
    <dbReference type="NCBI Taxonomy" id="889201"/>
    <lineage>
        <taxon>Bacteria</taxon>
        <taxon>Bacillati</taxon>
        <taxon>Bacillota</taxon>
        <taxon>Bacilli</taxon>
        <taxon>Lactobacillales</taxon>
        <taxon>Streptococcaceae</taxon>
        <taxon>Streptococcus</taxon>
    </lineage>
</organism>